<dbReference type="InterPro" id="IPR002781">
    <property type="entry name" value="TM_pro_TauE-like"/>
</dbReference>
<feature type="transmembrane region" description="Helical" evidence="8">
    <location>
        <begin position="194"/>
        <end position="214"/>
    </location>
</feature>
<organism evidence="9 10">
    <name type="scientific">Paracidovorax cattleyae</name>
    <dbReference type="NCBI Taxonomy" id="80868"/>
    <lineage>
        <taxon>Bacteria</taxon>
        <taxon>Pseudomonadati</taxon>
        <taxon>Pseudomonadota</taxon>
        <taxon>Betaproteobacteria</taxon>
        <taxon>Burkholderiales</taxon>
        <taxon>Comamonadaceae</taxon>
        <taxon>Paracidovorax</taxon>
    </lineage>
</organism>
<comment type="similarity">
    <text evidence="2 8">Belongs to the 4-toluene sulfonate uptake permease (TSUP) (TC 2.A.102) family.</text>
</comment>
<evidence type="ECO:0000256" key="2">
    <source>
        <dbReference type="ARBA" id="ARBA00009142"/>
    </source>
</evidence>
<dbReference type="Proteomes" id="UP000199317">
    <property type="component" value="Unassembled WGS sequence"/>
</dbReference>
<keyword evidence="5 8" id="KW-0812">Transmembrane</keyword>
<dbReference type="PANTHER" id="PTHR30269">
    <property type="entry name" value="TRANSMEMBRANE PROTEIN YFCA"/>
    <property type="match status" value="1"/>
</dbReference>
<keyword evidence="7 8" id="KW-0472">Membrane</keyword>
<evidence type="ECO:0000256" key="1">
    <source>
        <dbReference type="ARBA" id="ARBA00004651"/>
    </source>
</evidence>
<name>A0A1H0T8L4_9BURK</name>
<feature type="transmembrane region" description="Helical" evidence="8">
    <location>
        <begin position="99"/>
        <end position="115"/>
    </location>
</feature>
<evidence type="ECO:0000256" key="6">
    <source>
        <dbReference type="ARBA" id="ARBA00022989"/>
    </source>
</evidence>
<comment type="subcellular location">
    <subcellularLocation>
        <location evidence="1 8">Cell membrane</location>
        <topology evidence="1 8">Multi-pass membrane protein</topology>
    </subcellularLocation>
</comment>
<dbReference type="AlphaFoldDB" id="A0A1H0T8L4"/>
<protein>
    <recommendedName>
        <fullName evidence="8">Probable membrane transporter protein</fullName>
    </recommendedName>
</protein>
<proteinExistence type="inferred from homology"/>
<evidence type="ECO:0000256" key="5">
    <source>
        <dbReference type="ARBA" id="ARBA00022692"/>
    </source>
</evidence>
<evidence type="ECO:0000256" key="4">
    <source>
        <dbReference type="ARBA" id="ARBA00022475"/>
    </source>
</evidence>
<accession>A0A1H0T8L4</accession>
<dbReference type="Pfam" id="PF01925">
    <property type="entry name" value="TauE"/>
    <property type="match status" value="1"/>
</dbReference>
<evidence type="ECO:0000313" key="10">
    <source>
        <dbReference type="Proteomes" id="UP000199317"/>
    </source>
</evidence>
<dbReference type="PANTHER" id="PTHR30269:SF37">
    <property type="entry name" value="MEMBRANE TRANSPORTER PROTEIN"/>
    <property type="match status" value="1"/>
</dbReference>
<dbReference type="GO" id="GO:0005886">
    <property type="term" value="C:plasma membrane"/>
    <property type="evidence" value="ECO:0007669"/>
    <property type="project" value="UniProtKB-SubCell"/>
</dbReference>
<keyword evidence="6 8" id="KW-1133">Transmembrane helix</keyword>
<feature type="transmembrane region" description="Helical" evidence="8">
    <location>
        <begin position="74"/>
        <end position="92"/>
    </location>
</feature>
<feature type="transmembrane region" description="Helical" evidence="8">
    <location>
        <begin position="6"/>
        <end position="30"/>
    </location>
</feature>
<keyword evidence="3" id="KW-0813">Transport</keyword>
<reference evidence="10" key="1">
    <citation type="submission" date="2016-10" db="EMBL/GenBank/DDBJ databases">
        <authorList>
            <person name="Varghese N."/>
            <person name="Submissions S."/>
        </authorList>
    </citation>
    <scope>NUCLEOTIDE SEQUENCE [LARGE SCALE GENOMIC DNA]</scope>
    <source>
        <strain evidence="10">DSM 17101</strain>
    </source>
</reference>
<evidence type="ECO:0000256" key="7">
    <source>
        <dbReference type="ARBA" id="ARBA00023136"/>
    </source>
</evidence>
<feature type="transmembrane region" description="Helical" evidence="8">
    <location>
        <begin position="226"/>
        <end position="243"/>
    </location>
</feature>
<keyword evidence="4 8" id="KW-1003">Cell membrane</keyword>
<evidence type="ECO:0000313" key="9">
    <source>
        <dbReference type="EMBL" id="SDP49928.1"/>
    </source>
</evidence>
<gene>
    <name evidence="9" type="ORF">SAMN04489708_11458</name>
</gene>
<dbReference type="InterPro" id="IPR052017">
    <property type="entry name" value="TSUP"/>
</dbReference>
<sequence length="245" mass="25508">MDTTTAIVVLGAVAGGFVQGLSGFAFGLTAMSFWAWAVDPRLAASLAVFGALTGQVIAAFSVRRGAHLSSLWPFVAGGMAGIPLGVAVLPYLDVRLFKLVLGTLLVLWCPAMLWARDLPAVTWGGRLADGLVGTLGGVLGGIGGFTGTAPTLWCTLKRWDKDRQRAVIQNFNLSTLAVTMGIYVFSGVVTRDALPLFALVAPAMLVPTLLGSRVYTGISDATFRKVVLSLLTLSGIALVASGLRG</sequence>
<evidence type="ECO:0000256" key="3">
    <source>
        <dbReference type="ARBA" id="ARBA00022448"/>
    </source>
</evidence>
<dbReference type="RefSeq" id="WP_092834920.1">
    <property type="nucleotide sequence ID" value="NZ_CP028290.1"/>
</dbReference>
<dbReference type="EMBL" id="FNJL01000014">
    <property type="protein sequence ID" value="SDP49928.1"/>
    <property type="molecule type" value="Genomic_DNA"/>
</dbReference>
<evidence type="ECO:0000256" key="8">
    <source>
        <dbReference type="RuleBase" id="RU363041"/>
    </source>
</evidence>
<feature type="transmembrane region" description="Helical" evidence="8">
    <location>
        <begin position="168"/>
        <end position="188"/>
    </location>
</feature>
<feature type="transmembrane region" description="Helical" evidence="8">
    <location>
        <begin position="135"/>
        <end position="156"/>
    </location>
</feature>
<dbReference type="OrthoDB" id="8717848at2"/>
<keyword evidence="10" id="KW-1185">Reference proteome</keyword>